<dbReference type="InterPro" id="IPR013425">
    <property type="entry name" value="Autotrns_rpt"/>
</dbReference>
<protein>
    <submittedName>
        <fullName evidence="3">Uncharacterized protein with beta-barrel porin domain</fullName>
    </submittedName>
</protein>
<evidence type="ECO:0000313" key="3">
    <source>
        <dbReference type="EMBL" id="TWB07101.1"/>
    </source>
</evidence>
<evidence type="ECO:0000259" key="2">
    <source>
        <dbReference type="PROSITE" id="PS51208"/>
    </source>
</evidence>
<dbReference type="PROSITE" id="PS51208">
    <property type="entry name" value="AUTOTRANSPORTER"/>
    <property type="match status" value="1"/>
</dbReference>
<dbReference type="SMART" id="SM00869">
    <property type="entry name" value="Autotransporter"/>
    <property type="match status" value="1"/>
</dbReference>
<reference evidence="3 4" key="1">
    <citation type="submission" date="2019-06" db="EMBL/GenBank/DDBJ databases">
        <title>Genomic Encyclopedia of Type Strains, Phase IV (KMG-V): Genome sequencing to study the core and pangenomes of soil and plant-associated prokaryotes.</title>
        <authorList>
            <person name="Whitman W."/>
        </authorList>
    </citation>
    <scope>NUCLEOTIDE SEQUENCE [LARGE SCALE GENOMIC DNA]</scope>
    <source>
        <strain evidence="3 4">BR 510</strain>
    </source>
</reference>
<sequence>MSKQIPAHGVPRVLSSPIDLDASKRRGSLLASTACAGVFVAMIAGHPGSALAQSCSTSGSSPVTVLCDAPGSTITTTNTTNSTSPNAATNDRVQSFNADTIGTVTANTTVNGFGLQLAPTGSGQTITMTNSGIVTTNQAAVSAIGLVGNGGAVSYSGSGSVINTAAGTALSASNTGSGSVLVTSDGSVTTVGGGTGIDAATSGTGSVTVSGSGNVTSGLGISAVASGGGDVTVTGSGTITAGQGIHATASGGNGNIVIARDGVISAAGIAIVATAVGAGTSTVTTSRDVTASTGEGVLAITQAGTNTVTVTSGTVRSNFPGSNAISVGSGSGAINVTIGSAATLRTWNSGGSIGVDAFSTTGNVTIANSGTIIGNVGGVSTFTGGVSTVINAGSITGLTGTAVTFVSGSNNLLVMDGPNAKLVGLAIGHGTDTFRFAGSGSNSFDVSQISTGWALLDKTGSSNWTLTGTATYAGPVTVNGGTLSVNGDLSSASSIAVNAGGTLGGNGTLGAVAINGGSLAPGNSIGTLTTASLTMTAASTYLVQVSGATSDKTIVTGIASINGKVVVDPLTRVSATTTYTIMTAGTVSGSFSGAEFLTANSFARNARLSYVGSDVLLTLDAGTLSSSLPGNASINQRNVAAGIDNALIGGAAISASFNALFALSGTPLLNALTQASGETATGTQQTTFNAMNMFMGVLTDPFVAGRGDPRSPGGAAGYAAEDSDALAYAAGRKRSGAERDAYAAIYRKAPVQAFESRWSVWAAGFGGSQTTDGNATTGANAATSRIAGATAGADYWFSPDTVAGFALAGGGTSFSVANGGTGRSDLFQAGAFLRHHAGAAYVTGALAYGWQDIATDRNVTIAGLDHLQARFNANAYSGRLEGGYRFVAPVIGGVGVTPYAAAQFTTFDLPAYTEQAITGNNAFALTYGARSVTDTRSELGLRTDKSFAMADGIATLRGRLAWAHDFNPDRAIGATFQALPGSSFVVNGAAQAADSALVTASVDKKWLNGWAAAATFEGEFSNVTRSYAGKGVVRYAW</sequence>
<dbReference type="STRING" id="1803665.GCA_001641335_03088"/>
<dbReference type="InterPro" id="IPR011050">
    <property type="entry name" value="Pectin_lyase_fold/virulence"/>
</dbReference>
<comment type="caution">
    <text evidence="3">The sequence shown here is derived from an EMBL/GenBank/DDBJ whole genome shotgun (WGS) entry which is preliminary data.</text>
</comment>
<evidence type="ECO:0000313" key="4">
    <source>
        <dbReference type="Proteomes" id="UP000319949"/>
    </source>
</evidence>
<dbReference type="Pfam" id="PF03797">
    <property type="entry name" value="Autotransporter"/>
    <property type="match status" value="1"/>
</dbReference>
<accession>A0A560ECJ6</accession>
<organism evidence="3 4">
    <name type="scientific">Bradyrhizobium stylosanthis</name>
    <dbReference type="NCBI Taxonomy" id="1803665"/>
    <lineage>
        <taxon>Bacteria</taxon>
        <taxon>Pseudomonadati</taxon>
        <taxon>Pseudomonadota</taxon>
        <taxon>Alphaproteobacteria</taxon>
        <taxon>Hyphomicrobiales</taxon>
        <taxon>Nitrobacteraceae</taxon>
        <taxon>Bradyrhizobium</taxon>
    </lineage>
</organism>
<dbReference type="InterPro" id="IPR005546">
    <property type="entry name" value="Autotransporte_beta"/>
</dbReference>
<dbReference type="RefSeq" id="WP_145657520.1">
    <property type="nucleotide sequence ID" value="NZ_VITK01000001.1"/>
</dbReference>
<dbReference type="Proteomes" id="UP000319949">
    <property type="component" value="Unassembled WGS sequence"/>
</dbReference>
<dbReference type="SUPFAM" id="SSF51126">
    <property type="entry name" value="Pectin lyase-like"/>
    <property type="match status" value="1"/>
</dbReference>
<evidence type="ECO:0000256" key="1">
    <source>
        <dbReference type="ARBA" id="ARBA00022729"/>
    </source>
</evidence>
<dbReference type="EMBL" id="VITK01000001">
    <property type="protein sequence ID" value="TWB07101.1"/>
    <property type="molecule type" value="Genomic_DNA"/>
</dbReference>
<dbReference type="Gene3D" id="2.40.128.130">
    <property type="entry name" value="Autotransporter beta-domain"/>
    <property type="match status" value="1"/>
</dbReference>
<dbReference type="SUPFAM" id="SSF103515">
    <property type="entry name" value="Autotransporter"/>
    <property type="match status" value="1"/>
</dbReference>
<dbReference type="Pfam" id="PF12951">
    <property type="entry name" value="PATR"/>
    <property type="match status" value="1"/>
</dbReference>
<keyword evidence="4" id="KW-1185">Reference proteome</keyword>
<dbReference type="AlphaFoldDB" id="A0A560ECJ6"/>
<keyword evidence="1" id="KW-0732">Signal</keyword>
<name>A0A560ECJ6_9BRAD</name>
<dbReference type="InterPro" id="IPR036709">
    <property type="entry name" value="Autotransporte_beta_dom_sf"/>
</dbReference>
<proteinExistence type="predicted"/>
<gene>
    <name evidence="3" type="ORF">FBZ96_101918</name>
</gene>
<feature type="domain" description="Autotransporter" evidence="2">
    <location>
        <begin position="753"/>
        <end position="1037"/>
    </location>
</feature>
<dbReference type="OrthoDB" id="7195851at2"/>